<sequence>MLFIGLCCSGNSDATSKPYDADAQVIMKDGVPCFFATMANVETPKYGQSIMVSISRGQTVWHIYEAHGTEQIPSSSDRCVKYGTAWHTGVTVKEPMPLLDGVPYFADIGSNARYRVTFCLSRTAQGEQVPTKWAEGGYKCTDKPLNDADKPSIWQRMFGK</sequence>
<reference evidence="1 2" key="1">
    <citation type="submission" date="2024-02" db="EMBL/GenBank/DDBJ databases">
        <title>Draft genome sequence of Collimonas sp. strain H4R21, an effective mineral-weathering bacterial strain isolated from the beech rhizosphere.</title>
        <authorList>
            <person name="Morin E."/>
            <person name="Uroz S."/>
            <person name="Leveau J.H.J."/>
            <person name="Kumar R."/>
            <person name="Rey M.W."/>
            <person name="Pham J."/>
        </authorList>
    </citation>
    <scope>NUCLEOTIDE SEQUENCE [LARGE SCALE GENOMIC DNA]</scope>
    <source>
        <strain evidence="1 2">H4R21</strain>
    </source>
</reference>
<name>A0ABU9PWK5_9BURK</name>
<dbReference type="RefSeq" id="WP_342829772.1">
    <property type="nucleotide sequence ID" value="NZ_JBANDC010000008.1"/>
</dbReference>
<accession>A0ABU9PWK5</accession>
<evidence type="ECO:0000313" key="1">
    <source>
        <dbReference type="EMBL" id="MEM4988327.1"/>
    </source>
</evidence>
<evidence type="ECO:0000313" key="2">
    <source>
        <dbReference type="Proteomes" id="UP001495910"/>
    </source>
</evidence>
<comment type="caution">
    <text evidence="1">The sequence shown here is derived from an EMBL/GenBank/DDBJ whole genome shotgun (WGS) entry which is preliminary data.</text>
</comment>
<protein>
    <recommendedName>
        <fullName evidence="3">Lipoprotein</fullName>
    </recommendedName>
</protein>
<gene>
    <name evidence="1" type="ORF">V8G57_13100</name>
</gene>
<proteinExistence type="predicted"/>
<dbReference type="EMBL" id="JBANDC010000008">
    <property type="protein sequence ID" value="MEM4988327.1"/>
    <property type="molecule type" value="Genomic_DNA"/>
</dbReference>
<evidence type="ECO:0008006" key="3">
    <source>
        <dbReference type="Google" id="ProtNLM"/>
    </source>
</evidence>
<dbReference type="Proteomes" id="UP001495910">
    <property type="component" value="Unassembled WGS sequence"/>
</dbReference>
<keyword evidence="2" id="KW-1185">Reference proteome</keyword>
<organism evidence="1 2">
    <name type="scientific">Collimonas rhizosphaerae</name>
    <dbReference type="NCBI Taxonomy" id="3126357"/>
    <lineage>
        <taxon>Bacteria</taxon>
        <taxon>Pseudomonadati</taxon>
        <taxon>Pseudomonadota</taxon>
        <taxon>Betaproteobacteria</taxon>
        <taxon>Burkholderiales</taxon>
        <taxon>Oxalobacteraceae</taxon>
        <taxon>Collimonas</taxon>
    </lineage>
</organism>